<name>A0ABR7T9M8_HELCL</name>
<dbReference type="EMBL" id="JACVHF010000038">
    <property type="protein sequence ID" value="MBC9786441.1"/>
    <property type="molecule type" value="Genomic_DNA"/>
</dbReference>
<dbReference type="Proteomes" id="UP000617402">
    <property type="component" value="Unassembled WGS sequence"/>
</dbReference>
<dbReference type="InterPro" id="IPR036977">
    <property type="entry name" value="DNA_primase_Znf_CHC2"/>
</dbReference>
<keyword evidence="2" id="KW-1185">Reference proteome</keyword>
<gene>
    <name evidence="1" type="ORF">H1S01_18455</name>
</gene>
<dbReference type="SUPFAM" id="SSF57783">
    <property type="entry name" value="Zinc beta-ribbon"/>
    <property type="match status" value="1"/>
</dbReference>
<evidence type="ECO:0000313" key="1">
    <source>
        <dbReference type="EMBL" id="MBC9786441.1"/>
    </source>
</evidence>
<dbReference type="Pfam" id="PF13155">
    <property type="entry name" value="Toprim_2"/>
    <property type="match status" value="1"/>
</dbReference>
<dbReference type="SUPFAM" id="SSF56731">
    <property type="entry name" value="DNA primase core"/>
    <property type="match status" value="1"/>
</dbReference>
<organism evidence="1 2">
    <name type="scientific">Heliobacterium chlorum</name>
    <dbReference type="NCBI Taxonomy" id="2698"/>
    <lineage>
        <taxon>Bacteria</taxon>
        <taxon>Bacillati</taxon>
        <taxon>Bacillota</taxon>
        <taxon>Clostridia</taxon>
        <taxon>Eubacteriales</taxon>
        <taxon>Heliobacteriaceae</taxon>
        <taxon>Heliobacterium</taxon>
    </lineage>
</organism>
<comment type="caution">
    <text evidence="1">The sequence shown here is derived from an EMBL/GenBank/DDBJ whole genome shotgun (WGS) entry which is preliminary data.</text>
</comment>
<sequence>MIALHNQDIDVDIASELRQYDWNRPRWTEHKFLACSPFRPERHPSFAIRLDTGVWIDSGSDDSEWKKGNFPRLLSWLRNETYEETVDYLIGHYGVQTADADSLQLKIRLLTLEAESRTPLDSDILIPFQYRHPYMEEVRGISENMQRAFQIGYDRKRKAITFPWFDRAGNLVNIKFRSVRDKIFWYYEGGQPIRDHIYGLNYVVRLKKEQVFIVESEIDAITLWQSGFGAIALGGAHLSSRQRDLIIQSPITELIIASDNVLPGKRLSESIIKCLGGYLSLKTMEIPTCAKDINELIPDKLREASHSLRFVDVWESTTADGVVSGF</sequence>
<evidence type="ECO:0000313" key="2">
    <source>
        <dbReference type="Proteomes" id="UP000617402"/>
    </source>
</evidence>
<dbReference type="RefSeq" id="WP_188041860.1">
    <property type="nucleotide sequence ID" value="NZ_JACVHF010000038.1"/>
</dbReference>
<accession>A0ABR7T9M8</accession>
<proteinExistence type="predicted"/>
<reference evidence="1 2" key="1">
    <citation type="submission" date="2020-07" db="EMBL/GenBank/DDBJ databases">
        <title>Draft whole-genome sequence of Heliobacterium chlorum DSM 3682, type strain.</title>
        <authorList>
            <person name="Kyndt J.A."/>
            <person name="Meyer T.E."/>
            <person name="Imhoff J.F."/>
        </authorList>
    </citation>
    <scope>NUCLEOTIDE SEQUENCE [LARGE SCALE GENOMIC DNA]</scope>
    <source>
        <strain evidence="1 2">DSM 3682</strain>
    </source>
</reference>
<protein>
    <submittedName>
        <fullName evidence="1">Toprim domain-containing protein</fullName>
    </submittedName>
</protein>
<dbReference type="Gene3D" id="3.90.580.10">
    <property type="entry name" value="Zinc finger, CHC2-type domain"/>
    <property type="match status" value="1"/>
</dbReference>
<dbReference type="Gene3D" id="3.40.1360.10">
    <property type="match status" value="1"/>
</dbReference>